<name>A0A9D4V2H6_ADICA</name>
<dbReference type="OrthoDB" id="663108at2759"/>
<protein>
    <submittedName>
        <fullName evidence="1">Uncharacterized protein</fullName>
    </submittedName>
</protein>
<evidence type="ECO:0000313" key="1">
    <source>
        <dbReference type="EMBL" id="KAI5078201.1"/>
    </source>
</evidence>
<dbReference type="Proteomes" id="UP000886520">
    <property type="component" value="Chromosome 6"/>
</dbReference>
<dbReference type="AlphaFoldDB" id="A0A9D4V2H6"/>
<gene>
    <name evidence="1" type="ORF">GOP47_0005872</name>
</gene>
<sequence length="242" mass="27349">MPRRDLFMRKDVLDVMEKVHNKATNASKSSGRCGRARCQNCHDLPVFKSKAKTKGRNKKACLIDDKWIVRVRSRSKKIVNTASLPLSDDDDDDAPGVWHADALWCHTDDIGTLYDADFIKMQQAILADLSCTDVVSHGQFAQSFPESDDVDVDHDWDHKMFVDMAEDVIGDNSNDDTYNDDNGNHDAYKDEDCASLADMAWGDLHATADETLSDIESEQSSVSHDWYHVAPMEIVDDDWYLC</sequence>
<organism evidence="1 2">
    <name type="scientific">Adiantum capillus-veneris</name>
    <name type="common">Maidenhair fern</name>
    <dbReference type="NCBI Taxonomy" id="13818"/>
    <lineage>
        <taxon>Eukaryota</taxon>
        <taxon>Viridiplantae</taxon>
        <taxon>Streptophyta</taxon>
        <taxon>Embryophyta</taxon>
        <taxon>Tracheophyta</taxon>
        <taxon>Polypodiopsida</taxon>
        <taxon>Polypodiidae</taxon>
        <taxon>Polypodiales</taxon>
        <taxon>Pteridineae</taxon>
        <taxon>Pteridaceae</taxon>
        <taxon>Vittarioideae</taxon>
        <taxon>Adiantum</taxon>
    </lineage>
</organism>
<dbReference type="EMBL" id="JABFUD020000006">
    <property type="protein sequence ID" value="KAI5078201.1"/>
    <property type="molecule type" value="Genomic_DNA"/>
</dbReference>
<evidence type="ECO:0000313" key="2">
    <source>
        <dbReference type="Proteomes" id="UP000886520"/>
    </source>
</evidence>
<comment type="caution">
    <text evidence="1">The sequence shown here is derived from an EMBL/GenBank/DDBJ whole genome shotgun (WGS) entry which is preliminary data.</text>
</comment>
<proteinExistence type="predicted"/>
<keyword evidence="2" id="KW-1185">Reference proteome</keyword>
<reference evidence="1" key="1">
    <citation type="submission" date="2021-01" db="EMBL/GenBank/DDBJ databases">
        <title>Adiantum capillus-veneris genome.</title>
        <authorList>
            <person name="Fang Y."/>
            <person name="Liao Q."/>
        </authorList>
    </citation>
    <scope>NUCLEOTIDE SEQUENCE</scope>
    <source>
        <strain evidence="1">H3</strain>
        <tissue evidence="1">Leaf</tissue>
    </source>
</reference>
<accession>A0A9D4V2H6</accession>